<dbReference type="HOGENOM" id="CLU_010906_0_0_10"/>
<dbReference type="OrthoDB" id="1041092at2"/>
<dbReference type="RefSeq" id="WP_014678968.1">
    <property type="nucleotide sequence ID" value="NC_017770.1"/>
</dbReference>
<dbReference type="Gene3D" id="2.130.10.10">
    <property type="entry name" value="YVTN repeat-like/Quinoprotein amine dehydrogenase"/>
    <property type="match status" value="1"/>
</dbReference>
<organism evidence="2 3">
    <name type="scientific">Solitalea canadensis (strain ATCC 29591 / DSM 3403 / JCM 21819 / LMG 8368 / NBRC 15130 / NCIMB 12057 / USAM 9D)</name>
    <name type="common">Flexibacter canadensis</name>
    <dbReference type="NCBI Taxonomy" id="929556"/>
    <lineage>
        <taxon>Bacteria</taxon>
        <taxon>Pseudomonadati</taxon>
        <taxon>Bacteroidota</taxon>
        <taxon>Sphingobacteriia</taxon>
        <taxon>Sphingobacteriales</taxon>
        <taxon>Sphingobacteriaceae</taxon>
        <taxon>Solitalea</taxon>
    </lineage>
</organism>
<evidence type="ECO:0000256" key="1">
    <source>
        <dbReference type="SAM" id="SignalP"/>
    </source>
</evidence>
<keyword evidence="3" id="KW-1185">Reference proteome</keyword>
<sequence length="357" mass="39131">MKKYLFYLPLLVSLFFTACSKDDQKDIIEPITPGKYADGFFIINEGWFGHENGSVNFYKYGEDTIRTNVFKKENTGKELGVSTEYGSVFNGKLYIVSKQGPFVVADAGSLKETGRITELPANGRAFCGINATTGLITTADGVYPINLSTFAIGTKINGIAGETGAIWANDKYAFVISQANGIYVINSATLAVVKNYAKGAIGFALSKDGSLWAATENSLIEINPQTLTFKEINVPKAPFASWYAWEPGSLTASTSENAIYFVSGSSSWSPTQIYKYVIGDEASLSKPLVTLPENKVFYGSGLRFDPVKKQLIAYTVQSGWGENYKYNSLYFFNASNGEKVKEINFEGFYFPAVAVFQ</sequence>
<feature type="signal peptide" evidence="1">
    <location>
        <begin position="1"/>
        <end position="20"/>
    </location>
</feature>
<gene>
    <name evidence="2" type="ordered locus">Solca_0615</name>
</gene>
<reference evidence="2" key="1">
    <citation type="submission" date="2012-02" db="EMBL/GenBank/DDBJ databases">
        <title>The complete genome of Solitalea canadensis DSM 3403.</title>
        <authorList>
            <consortium name="US DOE Joint Genome Institute (JGI-PGF)"/>
            <person name="Lucas S."/>
            <person name="Copeland A."/>
            <person name="Lapidus A."/>
            <person name="Glavina del Rio T."/>
            <person name="Dalin E."/>
            <person name="Tice H."/>
            <person name="Bruce D."/>
            <person name="Goodwin L."/>
            <person name="Pitluck S."/>
            <person name="Peters L."/>
            <person name="Ovchinnikova G."/>
            <person name="Lu M."/>
            <person name="Kyrpides N."/>
            <person name="Mavromatis K."/>
            <person name="Ivanova N."/>
            <person name="Brettin T."/>
            <person name="Detter J.C."/>
            <person name="Han C."/>
            <person name="Larimer F."/>
            <person name="Land M."/>
            <person name="Hauser L."/>
            <person name="Markowitz V."/>
            <person name="Cheng J.-F."/>
            <person name="Hugenholtz P."/>
            <person name="Woyke T."/>
            <person name="Wu D."/>
            <person name="Spring S."/>
            <person name="Schroeder M."/>
            <person name="Kopitz M."/>
            <person name="Brambilla E."/>
            <person name="Klenk H.-P."/>
            <person name="Eisen J.A."/>
        </authorList>
    </citation>
    <scope>NUCLEOTIDE SEQUENCE</scope>
    <source>
        <strain evidence="2">DSM 3403</strain>
    </source>
</reference>
<feature type="chain" id="PRO_5003613323" description="DUF5074 domain-containing protein" evidence="1">
    <location>
        <begin position="21"/>
        <end position="357"/>
    </location>
</feature>
<evidence type="ECO:0000313" key="3">
    <source>
        <dbReference type="Proteomes" id="UP000007590"/>
    </source>
</evidence>
<evidence type="ECO:0000313" key="2">
    <source>
        <dbReference type="EMBL" id="AFD05740.1"/>
    </source>
</evidence>
<dbReference type="Pfam" id="PF16819">
    <property type="entry name" value="DUF5074"/>
    <property type="match status" value="1"/>
</dbReference>
<dbReference type="InterPro" id="IPR015943">
    <property type="entry name" value="WD40/YVTN_repeat-like_dom_sf"/>
</dbReference>
<proteinExistence type="predicted"/>
<dbReference type="STRING" id="929556.Solca_0615"/>
<dbReference type="KEGG" id="scn:Solca_0615"/>
<evidence type="ECO:0008006" key="4">
    <source>
        <dbReference type="Google" id="ProtNLM"/>
    </source>
</evidence>
<dbReference type="eggNOG" id="COG3292">
    <property type="taxonomic scope" value="Bacteria"/>
</dbReference>
<dbReference type="AlphaFoldDB" id="H8KY02"/>
<dbReference type="Proteomes" id="UP000007590">
    <property type="component" value="Chromosome"/>
</dbReference>
<keyword evidence="1" id="KW-0732">Signal</keyword>
<protein>
    <recommendedName>
        <fullName evidence="4">DUF5074 domain-containing protein</fullName>
    </recommendedName>
</protein>
<dbReference type="InterPro" id="IPR031815">
    <property type="entry name" value="DUF5074"/>
</dbReference>
<name>H8KY02_SOLCM</name>
<dbReference type="PROSITE" id="PS51257">
    <property type="entry name" value="PROKAR_LIPOPROTEIN"/>
    <property type="match status" value="1"/>
</dbReference>
<dbReference type="SUPFAM" id="SSF63829">
    <property type="entry name" value="Calcium-dependent phosphotriesterase"/>
    <property type="match status" value="1"/>
</dbReference>
<dbReference type="EMBL" id="CP003349">
    <property type="protein sequence ID" value="AFD05740.1"/>
    <property type="molecule type" value="Genomic_DNA"/>
</dbReference>
<accession>H8KY02</accession>